<organism evidence="3 4">
    <name type="scientific">Candidatus Acididesulfobacter diazotrophicus</name>
    <dbReference type="NCBI Taxonomy" id="2597226"/>
    <lineage>
        <taxon>Bacteria</taxon>
        <taxon>Deltaproteobacteria</taxon>
        <taxon>Candidatus Acidulodesulfobacterales</taxon>
        <taxon>Candidatus Acididesulfobacter</taxon>
    </lineage>
</organism>
<dbReference type="AlphaFoldDB" id="A0A519BKE5"/>
<dbReference type="PRINTS" id="PR00081">
    <property type="entry name" value="GDHRDH"/>
</dbReference>
<sequence>MKTVLITGSTDGIGKQTAIMLAQKGFFVLIHGRSGGKCKQTIEEISALTKNKNLDYFVYDLISLKEVLCFSNEVKKRYSNLDVLINNAGVYLNDYTLSPEGIEATFQINYLAMFFLTLNLIPIMKPKDNKTARIINVSSMAHSYEMDFENLIKPPKYDGHRAYDLSKLCVIYFTFELSEKLKDKNITVNCLHPGVINTKLLRAGWKGFGKLFSKNVGEGAITTVYLAISDEAENITGKYFSDTKTVKPRAAAYDIDSRKRLWRLSEELIWQNGYDLQKSNI</sequence>
<dbReference type="Proteomes" id="UP000319296">
    <property type="component" value="Unassembled WGS sequence"/>
</dbReference>
<name>A0A519BKE5_9DELT</name>
<dbReference type="PANTHER" id="PTHR43157">
    <property type="entry name" value="PHOSPHATIDYLINOSITOL-GLYCAN BIOSYNTHESIS CLASS F PROTEIN-RELATED"/>
    <property type="match status" value="1"/>
</dbReference>
<evidence type="ECO:0000256" key="1">
    <source>
        <dbReference type="ARBA" id="ARBA00023002"/>
    </source>
</evidence>
<evidence type="ECO:0000256" key="2">
    <source>
        <dbReference type="RuleBase" id="RU000363"/>
    </source>
</evidence>
<dbReference type="Gene3D" id="3.40.50.720">
    <property type="entry name" value="NAD(P)-binding Rossmann-like Domain"/>
    <property type="match status" value="1"/>
</dbReference>
<protein>
    <submittedName>
        <fullName evidence="3">SDR family oxidoreductase</fullName>
    </submittedName>
</protein>
<dbReference type="PRINTS" id="PR00080">
    <property type="entry name" value="SDRFAMILY"/>
</dbReference>
<dbReference type="InterPro" id="IPR002347">
    <property type="entry name" value="SDR_fam"/>
</dbReference>
<keyword evidence="1" id="KW-0560">Oxidoreductase</keyword>
<reference evidence="3 4" key="1">
    <citation type="journal article" date="2019" name="ISME J.">
        <title>Insights into ecological role of a new deltaproteobacterial order Candidatus Acidulodesulfobacterales by metagenomics and metatranscriptomics.</title>
        <authorList>
            <person name="Tan S."/>
            <person name="Liu J."/>
            <person name="Fang Y."/>
            <person name="Hedlund B.P."/>
            <person name="Lian Z.H."/>
            <person name="Huang L.Y."/>
            <person name="Li J.T."/>
            <person name="Huang L.N."/>
            <person name="Li W.J."/>
            <person name="Jiang H.C."/>
            <person name="Dong H.L."/>
            <person name="Shu W.S."/>
        </authorList>
    </citation>
    <scope>NUCLEOTIDE SEQUENCE [LARGE SCALE GENOMIC DNA]</scope>
    <source>
        <strain evidence="3">AP1</strain>
    </source>
</reference>
<dbReference type="GO" id="GO:0016491">
    <property type="term" value="F:oxidoreductase activity"/>
    <property type="evidence" value="ECO:0007669"/>
    <property type="project" value="UniProtKB-KW"/>
</dbReference>
<dbReference type="PANTHER" id="PTHR43157:SF31">
    <property type="entry name" value="PHOSPHATIDYLINOSITOL-GLYCAN BIOSYNTHESIS CLASS F PROTEIN"/>
    <property type="match status" value="1"/>
</dbReference>
<gene>
    <name evidence="3" type="ORF">EVG15_09705</name>
</gene>
<dbReference type="Pfam" id="PF00106">
    <property type="entry name" value="adh_short"/>
    <property type="match status" value="1"/>
</dbReference>
<comment type="similarity">
    <text evidence="2">Belongs to the short-chain dehydrogenases/reductases (SDR) family.</text>
</comment>
<accession>A0A519BKE5</accession>
<dbReference type="InterPro" id="IPR036291">
    <property type="entry name" value="NAD(P)-bd_dom_sf"/>
</dbReference>
<dbReference type="SUPFAM" id="SSF51735">
    <property type="entry name" value="NAD(P)-binding Rossmann-fold domains"/>
    <property type="match status" value="1"/>
</dbReference>
<dbReference type="CDD" id="cd05327">
    <property type="entry name" value="retinol-DH_like_SDR_c_like"/>
    <property type="match status" value="1"/>
</dbReference>
<dbReference type="EMBL" id="SGBB01000024">
    <property type="protein sequence ID" value="RZD17740.1"/>
    <property type="molecule type" value="Genomic_DNA"/>
</dbReference>
<comment type="caution">
    <text evidence="3">The sequence shown here is derived from an EMBL/GenBank/DDBJ whole genome shotgun (WGS) entry which is preliminary data.</text>
</comment>
<evidence type="ECO:0000313" key="4">
    <source>
        <dbReference type="Proteomes" id="UP000319296"/>
    </source>
</evidence>
<evidence type="ECO:0000313" key="3">
    <source>
        <dbReference type="EMBL" id="RZD17740.1"/>
    </source>
</evidence>
<proteinExistence type="inferred from homology"/>